<dbReference type="InterPro" id="IPR037045">
    <property type="entry name" value="S8pro/Inhibitor_I9_sf"/>
</dbReference>
<dbReference type="InterPro" id="IPR036852">
    <property type="entry name" value="Peptidase_S8/S53_dom_sf"/>
</dbReference>
<proteinExistence type="inferred from homology"/>
<comment type="caution">
    <text evidence="7">Lacks conserved residue(s) required for the propagation of feature annotation.</text>
</comment>
<dbReference type="InterPro" id="IPR045051">
    <property type="entry name" value="SBT"/>
</dbReference>
<feature type="chain" id="PRO_5041452842" evidence="8">
    <location>
        <begin position="36"/>
        <end position="550"/>
    </location>
</feature>
<evidence type="ECO:0000313" key="13">
    <source>
        <dbReference type="Proteomes" id="UP001177140"/>
    </source>
</evidence>
<dbReference type="SUPFAM" id="SSF52025">
    <property type="entry name" value="PA domain"/>
    <property type="match status" value="1"/>
</dbReference>
<dbReference type="Gene3D" id="3.50.30.30">
    <property type="match status" value="1"/>
</dbReference>
<dbReference type="CDD" id="cd02120">
    <property type="entry name" value="PA_subtilisin_like"/>
    <property type="match status" value="1"/>
</dbReference>
<sequence>MLKTTTMEKMMMKKKYLALHLFSLLLILLPLLSSCDYDQRQVYIVYLGEHKSGEKTIQEIEDSHHSYLLSVKSNEKDARGSLLYNYKNSINGFAALLTAGEASKLSEMEEVVSAFPSKQHTWSIQTTRSWNFLGLDEKDSNSNNNYFTPKNNNALLRKANYGENVIVGMLDSGIWPESKSFDDQGMGPVPKSWKGICQTGDSFTSSHCNRKIIGARYYLKAYEASNGRLNTTLEYRSPRDHDGHGTHTSSTVAGRTVANASAIGGFARGTASGGAPLARLAIYKVCWPVPNQPKANGNTCSEADMLAAIDDAIGDGVDVLSISIGTTDPVAYSEDGIALGALHAIKRNIVVSCSAGNSGPGPATASNLAPWMITVAASSIDRVFSAPIVLGNGNTIAGQTVTPYKLKDKQFPLVYAGDVGQAGVPKDAVAGQCLPNSLSPKKAKGKIVLCFRGNGTRVGKGLEVKRAGGKAIILANSLANGAELSVDAYVLPGTAVKADDGTRIFNYIKSTSKPTAYINSPKTVLDTKPAPYMASFSSRGPNGLELNLLK</sequence>
<evidence type="ECO:0000259" key="11">
    <source>
        <dbReference type="Pfam" id="PF05922"/>
    </source>
</evidence>
<dbReference type="AlphaFoldDB" id="A0AA41SKH9"/>
<dbReference type="InterPro" id="IPR034197">
    <property type="entry name" value="Peptidases_S8_3"/>
</dbReference>
<evidence type="ECO:0000259" key="9">
    <source>
        <dbReference type="Pfam" id="PF00082"/>
    </source>
</evidence>
<keyword evidence="4" id="KW-0378">Hydrolase</keyword>
<dbReference type="GO" id="GO:0006508">
    <property type="term" value="P:proteolysis"/>
    <property type="evidence" value="ECO:0007669"/>
    <property type="project" value="UniProtKB-KW"/>
</dbReference>
<dbReference type="EMBL" id="JAJJMA010174456">
    <property type="protein sequence ID" value="MCL7037016.1"/>
    <property type="molecule type" value="Genomic_DNA"/>
</dbReference>
<reference evidence="12" key="1">
    <citation type="submission" date="2022-03" db="EMBL/GenBank/DDBJ databases">
        <title>A functionally conserved STORR gene fusion in Papaver species that diverged 16.8 million years ago.</title>
        <authorList>
            <person name="Catania T."/>
        </authorList>
    </citation>
    <scope>NUCLEOTIDE SEQUENCE</scope>
    <source>
        <strain evidence="12">S-191538</strain>
    </source>
</reference>
<feature type="domain" description="Inhibitor I9" evidence="11">
    <location>
        <begin position="42"/>
        <end position="118"/>
    </location>
</feature>
<dbReference type="Gene3D" id="3.30.70.80">
    <property type="entry name" value="Peptidase S8 propeptide/proteinase inhibitor I9"/>
    <property type="match status" value="1"/>
</dbReference>
<dbReference type="InterPro" id="IPR015500">
    <property type="entry name" value="Peptidase_S8_subtilisin-rel"/>
</dbReference>
<dbReference type="SUPFAM" id="SSF52743">
    <property type="entry name" value="Subtilisin-like"/>
    <property type="match status" value="1"/>
</dbReference>
<evidence type="ECO:0000256" key="7">
    <source>
        <dbReference type="PROSITE-ProRule" id="PRU01240"/>
    </source>
</evidence>
<evidence type="ECO:0000256" key="3">
    <source>
        <dbReference type="ARBA" id="ARBA00022729"/>
    </source>
</evidence>
<dbReference type="FunFam" id="3.50.30.30:FF:000005">
    <property type="entry name" value="subtilisin-like protease SBT1.5"/>
    <property type="match status" value="1"/>
</dbReference>
<evidence type="ECO:0000256" key="5">
    <source>
        <dbReference type="ARBA" id="ARBA00022825"/>
    </source>
</evidence>
<feature type="domain" description="PA" evidence="10">
    <location>
        <begin position="411"/>
        <end position="504"/>
    </location>
</feature>
<feature type="signal peptide" evidence="8">
    <location>
        <begin position="1"/>
        <end position="35"/>
    </location>
</feature>
<keyword evidence="6" id="KW-0325">Glycoprotein</keyword>
<comment type="similarity">
    <text evidence="1 7">Belongs to the peptidase S8 family.</text>
</comment>
<evidence type="ECO:0000256" key="6">
    <source>
        <dbReference type="ARBA" id="ARBA00023180"/>
    </source>
</evidence>
<protein>
    <submittedName>
        <fullName evidence="12">Uncharacterized protein</fullName>
    </submittedName>
</protein>
<evidence type="ECO:0000259" key="10">
    <source>
        <dbReference type="Pfam" id="PF02225"/>
    </source>
</evidence>
<dbReference type="Proteomes" id="UP001177140">
    <property type="component" value="Unassembled WGS sequence"/>
</dbReference>
<dbReference type="PRINTS" id="PR00723">
    <property type="entry name" value="SUBTILISIN"/>
</dbReference>
<dbReference type="FunFam" id="3.30.70.80:FF:000002">
    <property type="entry name" value="Subtilisin-like protease SBT5.3"/>
    <property type="match status" value="1"/>
</dbReference>
<dbReference type="PANTHER" id="PTHR10795">
    <property type="entry name" value="PROPROTEIN CONVERTASE SUBTILISIN/KEXIN"/>
    <property type="match status" value="1"/>
</dbReference>
<keyword evidence="3 8" id="KW-0732">Signal</keyword>
<keyword evidence="5" id="KW-0720">Serine protease</keyword>
<accession>A0AA41SKH9</accession>
<dbReference type="CDD" id="cd04852">
    <property type="entry name" value="Peptidases_S8_3"/>
    <property type="match status" value="1"/>
</dbReference>
<feature type="non-terminal residue" evidence="12">
    <location>
        <position position="1"/>
    </location>
</feature>
<keyword evidence="2" id="KW-0645">Protease</keyword>
<evidence type="ECO:0000313" key="12">
    <source>
        <dbReference type="EMBL" id="MCL7037016.1"/>
    </source>
</evidence>
<dbReference type="InterPro" id="IPR010259">
    <property type="entry name" value="S8pro/Inhibitor_I9"/>
</dbReference>
<feature type="domain" description="Peptidase S8/S53" evidence="9">
    <location>
        <begin position="162"/>
        <end position="542"/>
    </location>
</feature>
<dbReference type="Pfam" id="PF00082">
    <property type="entry name" value="Peptidase_S8"/>
    <property type="match status" value="1"/>
</dbReference>
<evidence type="ECO:0000256" key="8">
    <source>
        <dbReference type="SAM" id="SignalP"/>
    </source>
</evidence>
<dbReference type="Gene3D" id="3.40.50.200">
    <property type="entry name" value="Peptidase S8/S53 domain"/>
    <property type="match status" value="1"/>
</dbReference>
<organism evidence="12 13">
    <name type="scientific">Papaver nudicaule</name>
    <name type="common">Iceland poppy</name>
    <dbReference type="NCBI Taxonomy" id="74823"/>
    <lineage>
        <taxon>Eukaryota</taxon>
        <taxon>Viridiplantae</taxon>
        <taxon>Streptophyta</taxon>
        <taxon>Embryophyta</taxon>
        <taxon>Tracheophyta</taxon>
        <taxon>Spermatophyta</taxon>
        <taxon>Magnoliopsida</taxon>
        <taxon>Ranunculales</taxon>
        <taxon>Papaveraceae</taxon>
        <taxon>Papaveroideae</taxon>
        <taxon>Papaver</taxon>
    </lineage>
</organism>
<evidence type="ECO:0000256" key="1">
    <source>
        <dbReference type="ARBA" id="ARBA00011073"/>
    </source>
</evidence>
<comment type="caution">
    <text evidence="12">The sequence shown here is derived from an EMBL/GenBank/DDBJ whole genome shotgun (WGS) entry which is preliminary data.</text>
</comment>
<gene>
    <name evidence="12" type="ORF">MKW94_003764</name>
</gene>
<dbReference type="Pfam" id="PF02225">
    <property type="entry name" value="PA"/>
    <property type="match status" value="1"/>
</dbReference>
<dbReference type="Pfam" id="PF05922">
    <property type="entry name" value="Inhibitor_I9"/>
    <property type="match status" value="1"/>
</dbReference>
<keyword evidence="13" id="KW-1185">Reference proteome</keyword>
<dbReference type="PROSITE" id="PS51257">
    <property type="entry name" value="PROKAR_LIPOPROTEIN"/>
    <property type="match status" value="1"/>
</dbReference>
<dbReference type="GO" id="GO:0004252">
    <property type="term" value="F:serine-type endopeptidase activity"/>
    <property type="evidence" value="ECO:0007669"/>
    <property type="project" value="InterPro"/>
</dbReference>
<dbReference type="PROSITE" id="PS51892">
    <property type="entry name" value="SUBTILASE"/>
    <property type="match status" value="1"/>
</dbReference>
<dbReference type="InterPro" id="IPR000209">
    <property type="entry name" value="Peptidase_S8/S53_dom"/>
</dbReference>
<evidence type="ECO:0000256" key="4">
    <source>
        <dbReference type="ARBA" id="ARBA00022801"/>
    </source>
</evidence>
<name>A0AA41SKH9_PAPNU</name>
<dbReference type="InterPro" id="IPR046450">
    <property type="entry name" value="PA_dom_sf"/>
</dbReference>
<evidence type="ECO:0000256" key="2">
    <source>
        <dbReference type="ARBA" id="ARBA00022670"/>
    </source>
</evidence>
<dbReference type="InterPro" id="IPR003137">
    <property type="entry name" value="PA_domain"/>
</dbReference>